<protein>
    <submittedName>
        <fullName evidence="2">Uncharacterized protein</fullName>
    </submittedName>
</protein>
<evidence type="ECO:0000256" key="1">
    <source>
        <dbReference type="SAM" id="Phobius"/>
    </source>
</evidence>
<keyword evidence="1" id="KW-0812">Transmembrane</keyword>
<comment type="caution">
    <text evidence="2">The sequence shown here is derived from an EMBL/GenBank/DDBJ whole genome shotgun (WGS) entry which is preliminary data.</text>
</comment>
<dbReference type="Proteomes" id="UP001220964">
    <property type="component" value="Unassembled WGS sequence"/>
</dbReference>
<evidence type="ECO:0000313" key="2">
    <source>
        <dbReference type="EMBL" id="MDF0600138.1"/>
    </source>
</evidence>
<dbReference type="EMBL" id="JARGYC010000009">
    <property type="protein sequence ID" value="MDF0600138.1"/>
    <property type="molecule type" value="Genomic_DNA"/>
</dbReference>
<proteinExistence type="predicted"/>
<accession>A0AAE3NLP6</accession>
<gene>
    <name evidence="2" type="ORF">P1J78_05290</name>
</gene>
<organism evidence="2 3">
    <name type="scientific">Psychromarinibacter sediminicola</name>
    <dbReference type="NCBI Taxonomy" id="3033385"/>
    <lineage>
        <taxon>Bacteria</taxon>
        <taxon>Pseudomonadati</taxon>
        <taxon>Pseudomonadota</taxon>
        <taxon>Alphaproteobacteria</taxon>
        <taxon>Rhodobacterales</taxon>
        <taxon>Paracoccaceae</taxon>
        <taxon>Psychromarinibacter</taxon>
    </lineage>
</organism>
<reference evidence="2" key="1">
    <citation type="submission" date="2023-03" db="EMBL/GenBank/DDBJ databases">
        <title>Multiphase analysis and comparison of six strains from genera Psychromarinibacter, Lutimaribacter, and Maritimibacter, including a novel species: Psychromarinibacter sediminicola sp. nov.</title>
        <authorList>
            <person name="Wang Y.-H."/>
            <person name="Ye M.-Q."/>
            <person name="Du Z.-J."/>
        </authorList>
    </citation>
    <scope>NUCLEOTIDE SEQUENCE</scope>
    <source>
        <strain evidence="2">C21-152</strain>
    </source>
</reference>
<sequence>MSDEIIATLAPSQGRRWIAVAMLLVLGGLLLWLAFSTPAAALLVQLFLLGLGLAALVMAELIRRATETWIELTEDGLRDGTGRELCRMDRIAAVERGAFAFKPSNGFLVRLTEPGERAWQPGLWWRFGRRVGVGGVTPAGQGKFMADMIALRLRERG</sequence>
<dbReference type="AlphaFoldDB" id="A0AAE3NLP6"/>
<evidence type="ECO:0000313" key="3">
    <source>
        <dbReference type="Proteomes" id="UP001220964"/>
    </source>
</evidence>
<keyword evidence="1" id="KW-1133">Transmembrane helix</keyword>
<feature type="transmembrane region" description="Helical" evidence="1">
    <location>
        <begin position="17"/>
        <end position="35"/>
    </location>
</feature>
<feature type="transmembrane region" description="Helical" evidence="1">
    <location>
        <begin position="41"/>
        <end position="62"/>
    </location>
</feature>
<name>A0AAE3NLP6_9RHOB</name>
<dbReference type="RefSeq" id="WP_275566280.1">
    <property type="nucleotide sequence ID" value="NZ_JARGYC010000009.1"/>
</dbReference>
<keyword evidence="1" id="KW-0472">Membrane</keyword>
<keyword evidence="3" id="KW-1185">Reference proteome</keyword>